<dbReference type="Gene3D" id="2.40.50.140">
    <property type="entry name" value="Nucleic acid-binding proteins"/>
    <property type="match status" value="1"/>
</dbReference>
<dbReference type="RefSeq" id="WP_193909075.1">
    <property type="nucleotide sequence ID" value="NZ_PRDL01000001.1"/>
</dbReference>
<comment type="caution">
    <text evidence="9">The sequence shown here is derived from an EMBL/GenBank/DDBJ whole genome shotgun (WGS) entry which is preliminary data.</text>
</comment>
<dbReference type="InterPro" id="IPR012310">
    <property type="entry name" value="DNA_ligase_ATP-dep_cent"/>
</dbReference>
<dbReference type="GO" id="GO:0006281">
    <property type="term" value="P:DNA repair"/>
    <property type="evidence" value="ECO:0007669"/>
    <property type="project" value="UniProtKB-KW"/>
</dbReference>
<dbReference type="Gene3D" id="3.30.1490.70">
    <property type="match status" value="1"/>
</dbReference>
<dbReference type="GO" id="GO:0006310">
    <property type="term" value="P:DNA recombination"/>
    <property type="evidence" value="ECO:0007669"/>
    <property type="project" value="InterPro"/>
</dbReference>
<reference evidence="9" key="1">
    <citation type="submission" date="2018-07" db="EMBL/GenBank/DDBJ databases">
        <title>Genome assembly of strain Ka43.</title>
        <authorList>
            <person name="Kukolya J."/>
            <person name="Nagy I."/>
            <person name="Horvath B."/>
            <person name="Toth A."/>
        </authorList>
    </citation>
    <scope>NUCLEOTIDE SEQUENCE</scope>
    <source>
        <strain evidence="9">KB43</strain>
    </source>
</reference>
<feature type="signal peptide" evidence="7">
    <location>
        <begin position="1"/>
        <end position="27"/>
    </location>
</feature>
<dbReference type="GO" id="GO:0006260">
    <property type="term" value="P:DNA replication"/>
    <property type="evidence" value="ECO:0007669"/>
    <property type="project" value="UniProtKB-KW"/>
</dbReference>
<evidence type="ECO:0000259" key="8">
    <source>
        <dbReference type="PROSITE" id="PS50160"/>
    </source>
</evidence>
<dbReference type="InterPro" id="IPR012340">
    <property type="entry name" value="NA-bd_OB-fold"/>
</dbReference>
<evidence type="ECO:0000256" key="5">
    <source>
        <dbReference type="ARBA" id="ARBA00023204"/>
    </source>
</evidence>
<keyword evidence="10" id="KW-1185">Reference proteome</keyword>
<evidence type="ECO:0000256" key="7">
    <source>
        <dbReference type="SAM" id="SignalP"/>
    </source>
</evidence>
<dbReference type="GO" id="GO:0003910">
    <property type="term" value="F:DNA ligase (ATP) activity"/>
    <property type="evidence" value="ECO:0007669"/>
    <property type="project" value="UniProtKB-EC"/>
</dbReference>
<evidence type="ECO:0000256" key="4">
    <source>
        <dbReference type="ARBA" id="ARBA00022763"/>
    </source>
</evidence>
<evidence type="ECO:0000256" key="1">
    <source>
        <dbReference type="ARBA" id="ARBA00001968"/>
    </source>
</evidence>
<keyword evidence="7" id="KW-0732">Signal</keyword>
<evidence type="ECO:0000256" key="2">
    <source>
        <dbReference type="ARBA" id="ARBA00022598"/>
    </source>
</evidence>
<comment type="cofactor">
    <cofactor evidence="1">
        <name>a divalent metal cation</name>
        <dbReference type="ChEBI" id="CHEBI:60240"/>
    </cofactor>
</comment>
<protein>
    <submittedName>
        <fullName evidence="9">DNA ligase</fullName>
    </submittedName>
</protein>
<dbReference type="PANTHER" id="PTHR47810">
    <property type="entry name" value="DNA LIGASE"/>
    <property type="match status" value="1"/>
</dbReference>
<evidence type="ECO:0000313" key="9">
    <source>
        <dbReference type="EMBL" id="MBE8717313.1"/>
    </source>
</evidence>
<dbReference type="Pfam" id="PF01068">
    <property type="entry name" value="DNA_ligase_A_M"/>
    <property type="match status" value="1"/>
</dbReference>
<keyword evidence="2 9" id="KW-0436">Ligase</keyword>
<dbReference type="CDD" id="cd07896">
    <property type="entry name" value="Adenylation_kDNA_ligase_like"/>
    <property type="match status" value="1"/>
</dbReference>
<dbReference type="InterPro" id="IPR050326">
    <property type="entry name" value="NAD_dep_DNA_ligaseB"/>
</dbReference>
<evidence type="ECO:0000313" key="10">
    <source>
        <dbReference type="Proteomes" id="UP000652567"/>
    </source>
</evidence>
<gene>
    <name evidence="9" type="ORF">C4F51_08945</name>
</gene>
<evidence type="ECO:0000256" key="3">
    <source>
        <dbReference type="ARBA" id="ARBA00022705"/>
    </source>
</evidence>
<dbReference type="Proteomes" id="UP000652567">
    <property type="component" value="Unassembled WGS sequence"/>
</dbReference>
<comment type="catalytic activity">
    <reaction evidence="6">
        <text>ATP + (deoxyribonucleotide)n-3'-hydroxyl + 5'-phospho-(deoxyribonucleotide)m = (deoxyribonucleotide)n+m + AMP + diphosphate.</text>
        <dbReference type="EC" id="6.5.1.1"/>
    </reaction>
</comment>
<dbReference type="PANTHER" id="PTHR47810:SF1">
    <property type="entry name" value="DNA LIGASE B"/>
    <property type="match status" value="1"/>
</dbReference>
<dbReference type="NCBIfam" id="NF006592">
    <property type="entry name" value="PRK09125.1"/>
    <property type="match status" value="1"/>
</dbReference>
<dbReference type="CDD" id="cd08041">
    <property type="entry name" value="OBF_kDNA_ligase_like"/>
    <property type="match status" value="1"/>
</dbReference>
<sequence length="293" mass="32528">MISAPFPLVKHLSLLVCALLFCCSGLANTPDLLLANQYHSHIVLSDYRVSEKFDGVRAYWNGQALVSRQGNRFAVPAWFVEDFPDQPLDGELWLGREAFDELSGIVRRSQPHEGWRRVRFMVFDLPDSSDIFDSRLQQLKALVEQSGSPFLTVVEHLPATTHKALMRQLDAIVAAGGEGLMLRKADSLYRGGRSGDLLKVKKRDDAEAKVIGHIPGKGKYTGQMGALLVEMPDGRRFRLGTGFTDAVRASPPAPGSWVTFTYQGLTSKGLPRFASFWRERPESDLPEALMSAP</sequence>
<keyword evidence="3" id="KW-0235">DNA replication</keyword>
<dbReference type="SUPFAM" id="SSF50249">
    <property type="entry name" value="Nucleic acid-binding proteins"/>
    <property type="match status" value="1"/>
</dbReference>
<keyword evidence="4" id="KW-0227">DNA damage</keyword>
<dbReference type="PROSITE" id="PS50160">
    <property type="entry name" value="DNA_LIGASE_A3"/>
    <property type="match status" value="1"/>
</dbReference>
<keyword evidence="5" id="KW-0234">DNA repair</keyword>
<dbReference type="GO" id="GO:0005524">
    <property type="term" value="F:ATP binding"/>
    <property type="evidence" value="ECO:0007669"/>
    <property type="project" value="InterPro"/>
</dbReference>
<dbReference type="SUPFAM" id="SSF56091">
    <property type="entry name" value="DNA ligase/mRNA capping enzyme, catalytic domain"/>
    <property type="match status" value="1"/>
</dbReference>
<evidence type="ECO:0000256" key="6">
    <source>
        <dbReference type="ARBA" id="ARBA00034003"/>
    </source>
</evidence>
<dbReference type="Gene3D" id="3.30.470.30">
    <property type="entry name" value="DNA ligase/mRNA capping enzyme"/>
    <property type="match status" value="1"/>
</dbReference>
<dbReference type="EMBL" id="PRDL01000001">
    <property type="protein sequence ID" value="MBE8717313.1"/>
    <property type="molecule type" value="Genomic_DNA"/>
</dbReference>
<feature type="chain" id="PRO_5037461547" evidence="7">
    <location>
        <begin position="28"/>
        <end position="293"/>
    </location>
</feature>
<dbReference type="AlphaFoldDB" id="A0A928YVQ0"/>
<accession>A0A928YVQ0</accession>
<name>A0A928YVQ0_9GAMM</name>
<dbReference type="InterPro" id="IPR029319">
    <property type="entry name" value="DNA_ligase_OB"/>
</dbReference>
<dbReference type="Pfam" id="PF14743">
    <property type="entry name" value="DNA_ligase_OB_2"/>
    <property type="match status" value="1"/>
</dbReference>
<organism evidence="9 10">
    <name type="scientific">Cellvibrio polysaccharolyticus</name>
    <dbReference type="NCBI Taxonomy" id="2082724"/>
    <lineage>
        <taxon>Bacteria</taxon>
        <taxon>Pseudomonadati</taxon>
        <taxon>Pseudomonadota</taxon>
        <taxon>Gammaproteobacteria</taxon>
        <taxon>Cellvibrionales</taxon>
        <taxon>Cellvibrionaceae</taxon>
        <taxon>Cellvibrio</taxon>
    </lineage>
</organism>
<feature type="domain" description="ATP-dependent DNA ligase family profile" evidence="8">
    <location>
        <begin position="135"/>
        <end position="233"/>
    </location>
</feature>
<proteinExistence type="predicted"/>